<protein>
    <submittedName>
        <fullName evidence="6">Glucokinase</fullName>
        <ecNumber evidence="6">2.7.1.2</ecNumber>
    </submittedName>
</protein>
<evidence type="ECO:0000313" key="6">
    <source>
        <dbReference type="EMBL" id="TKR29373.1"/>
    </source>
</evidence>
<dbReference type="AlphaFoldDB" id="A0A4V5ZPM5"/>
<proteinExistence type="inferred from homology"/>
<dbReference type="OrthoDB" id="9800595at2"/>
<name>A0A4V5ZPM5_9GAMM</name>
<dbReference type="GO" id="GO:0004340">
    <property type="term" value="F:glucokinase activity"/>
    <property type="evidence" value="ECO:0007669"/>
    <property type="project" value="UniProtKB-EC"/>
</dbReference>
<dbReference type="InterPro" id="IPR003836">
    <property type="entry name" value="Glucokinase"/>
</dbReference>
<keyword evidence="3 6" id="KW-0418">Kinase</keyword>
<dbReference type="RefSeq" id="WP_137267775.1">
    <property type="nucleotide sequence ID" value="NZ_SZUA01000003.1"/>
</dbReference>
<dbReference type="Gene3D" id="3.40.367.20">
    <property type="match status" value="1"/>
</dbReference>
<dbReference type="PANTHER" id="PTHR47690:SF1">
    <property type="entry name" value="GLUCOKINASE"/>
    <property type="match status" value="1"/>
</dbReference>
<dbReference type="Gene3D" id="3.30.420.40">
    <property type="match status" value="1"/>
</dbReference>
<dbReference type="GO" id="GO:0005536">
    <property type="term" value="F:D-glucose binding"/>
    <property type="evidence" value="ECO:0007669"/>
    <property type="project" value="InterPro"/>
</dbReference>
<dbReference type="SUPFAM" id="SSF53067">
    <property type="entry name" value="Actin-like ATPase domain"/>
    <property type="match status" value="1"/>
</dbReference>
<dbReference type="GO" id="GO:0005524">
    <property type="term" value="F:ATP binding"/>
    <property type="evidence" value="ECO:0007669"/>
    <property type="project" value="UniProtKB-KW"/>
</dbReference>
<evidence type="ECO:0000256" key="5">
    <source>
        <dbReference type="RuleBase" id="RU004046"/>
    </source>
</evidence>
<gene>
    <name evidence="6" type="ORF">FCE95_14575</name>
</gene>
<evidence type="ECO:0000256" key="2">
    <source>
        <dbReference type="ARBA" id="ARBA00022741"/>
    </source>
</evidence>
<sequence length="344" mass="35972">MGERVVAIASPLPLDTARPSAPFIAADVGGTHVRIGLVQDSGDPAHPIKVLSYRKYVCADYPGLAEILEDFVADLDGAAVAEGAIASAGYPLEDGSLITVNLPWRVSLSEIRDRLGFREFRLVNDFEAVAHAAAYVDASEVLRLTGPETAPRGPTLVVGPGTGLGAAVWIPTGSRAVVLATEAGQAALTVGNELEMALLKHMLGQRSHVPVEHALSGPGLKNLHAAMCALHGVVSPYRTPGEITAAALSGQDAHARDSLGVFCGLLGSTVGDMALLYGVQGGIYLAGGILPQIREFLLGSAFVERFLNKGPMREALERIPVKLVEHGQLGVIGAASWYLQQRGG</sequence>
<dbReference type="NCBIfam" id="NF009073">
    <property type="entry name" value="PRK12408.1"/>
    <property type="match status" value="1"/>
</dbReference>
<dbReference type="CDD" id="cd24008">
    <property type="entry name" value="ASKHA_NBD_GLK"/>
    <property type="match status" value="1"/>
</dbReference>
<evidence type="ECO:0000256" key="1">
    <source>
        <dbReference type="ARBA" id="ARBA00022679"/>
    </source>
</evidence>
<comment type="caution">
    <text evidence="6">The sequence shown here is derived from an EMBL/GenBank/DDBJ whole genome shotgun (WGS) entry which is preliminary data.</text>
</comment>
<evidence type="ECO:0000256" key="3">
    <source>
        <dbReference type="ARBA" id="ARBA00022777"/>
    </source>
</evidence>
<accession>A0A4V5ZPM5</accession>
<reference evidence="6 7" key="1">
    <citation type="submission" date="2019-04" db="EMBL/GenBank/DDBJ databases">
        <title>Reference strain of H23.</title>
        <authorList>
            <person name="Luo X."/>
        </authorList>
    </citation>
    <scope>NUCLEOTIDE SEQUENCE [LARGE SCALE GENOMIC DNA]</scope>
    <source>
        <strain evidence="6 7">H23</strain>
    </source>
</reference>
<keyword evidence="7" id="KW-1185">Reference proteome</keyword>
<dbReference type="PANTHER" id="PTHR47690">
    <property type="entry name" value="GLUCOKINASE"/>
    <property type="match status" value="1"/>
</dbReference>
<dbReference type="InterPro" id="IPR043129">
    <property type="entry name" value="ATPase_NBD"/>
</dbReference>
<keyword evidence="4" id="KW-0067">ATP-binding</keyword>
<keyword evidence="2" id="KW-0547">Nucleotide-binding</keyword>
<keyword evidence="1 6" id="KW-0808">Transferase</keyword>
<evidence type="ECO:0000256" key="4">
    <source>
        <dbReference type="ARBA" id="ARBA00022840"/>
    </source>
</evidence>
<dbReference type="EMBL" id="SZUA01000003">
    <property type="protein sequence ID" value="TKR29373.1"/>
    <property type="molecule type" value="Genomic_DNA"/>
</dbReference>
<dbReference type="Proteomes" id="UP000308707">
    <property type="component" value="Unassembled WGS sequence"/>
</dbReference>
<dbReference type="GO" id="GO:0006096">
    <property type="term" value="P:glycolytic process"/>
    <property type="evidence" value="ECO:0007669"/>
    <property type="project" value="InterPro"/>
</dbReference>
<dbReference type="EC" id="2.7.1.2" evidence="6"/>
<dbReference type="InterPro" id="IPR050201">
    <property type="entry name" value="Bacterial_glucokinase"/>
</dbReference>
<comment type="similarity">
    <text evidence="5">Belongs to the bacterial glucokinase family.</text>
</comment>
<dbReference type="GO" id="GO:0005829">
    <property type="term" value="C:cytosol"/>
    <property type="evidence" value="ECO:0007669"/>
    <property type="project" value="TreeGrafter"/>
</dbReference>
<dbReference type="Pfam" id="PF02685">
    <property type="entry name" value="Glucokinase"/>
    <property type="match status" value="1"/>
</dbReference>
<evidence type="ECO:0000313" key="7">
    <source>
        <dbReference type="Proteomes" id="UP000308707"/>
    </source>
</evidence>
<organism evidence="6 7">
    <name type="scientific">Luteimonas gilva</name>
    <dbReference type="NCBI Taxonomy" id="2572684"/>
    <lineage>
        <taxon>Bacteria</taxon>
        <taxon>Pseudomonadati</taxon>
        <taxon>Pseudomonadota</taxon>
        <taxon>Gammaproteobacteria</taxon>
        <taxon>Lysobacterales</taxon>
        <taxon>Lysobacteraceae</taxon>
        <taxon>Luteimonas</taxon>
    </lineage>
</organism>